<sequence length="149" mass="16234">MKQAGSLIATVFILVFSALNLNSCGRSAETVSCFPDTQINVLLNLNLPAYQSLQNVGGWIYVNEQSPGTRGLIVVRTTTGFKVYDRNAPHLCPDSNTTLTVTDNIKITCAKDGAEWILYTGEPTQIAQVPPKTYQSNYNAGSNVLTIYN</sequence>
<dbReference type="RefSeq" id="WP_181886809.1">
    <property type="nucleotide sequence ID" value="NZ_CP059472.1"/>
</dbReference>
<proteinExistence type="predicted"/>
<reference evidence="3 4" key="1">
    <citation type="submission" date="2020-07" db="EMBL/GenBank/DDBJ databases">
        <title>Chryseobacterium sp.cx-624.</title>
        <authorList>
            <person name="Yang C."/>
        </authorList>
    </citation>
    <scope>NUCLEOTIDE SEQUENCE [LARGE SCALE GENOMIC DNA]</scope>
    <source>
        <strain evidence="4">cx-624</strain>
        <strain evidence="3">Cx-624</strain>
    </source>
</reference>
<dbReference type="Proteomes" id="UP000515349">
    <property type="component" value="Chromosome"/>
</dbReference>
<keyword evidence="1" id="KW-0732">Signal</keyword>
<dbReference type="EMBL" id="CP059472">
    <property type="protein sequence ID" value="QMS97962.1"/>
    <property type="molecule type" value="Genomic_DNA"/>
</dbReference>
<reference evidence="5" key="2">
    <citation type="submission" date="2020-07" db="EMBL/GenBank/DDBJ databases">
        <title>Flavobacterium sp. xlx-214.</title>
        <authorList>
            <person name="Yang C."/>
        </authorList>
    </citation>
    <scope>NUCLEOTIDE SEQUENCE [LARGE SCALE GENOMIC DNA]</scope>
    <source>
        <strain evidence="5">CX-624</strain>
    </source>
</reference>
<evidence type="ECO:0000313" key="2">
    <source>
        <dbReference type="EMBL" id="MBA5246686.1"/>
    </source>
</evidence>
<gene>
    <name evidence="3" type="ORF">H1R16_09580</name>
    <name evidence="2" type="ORF">H2507_05860</name>
</gene>
<evidence type="ECO:0000256" key="1">
    <source>
        <dbReference type="SAM" id="SignalP"/>
    </source>
</evidence>
<organism evidence="3 4">
    <name type="scientific">Marnyiella aurantia</name>
    <dbReference type="NCBI Taxonomy" id="2758037"/>
    <lineage>
        <taxon>Bacteria</taxon>
        <taxon>Pseudomonadati</taxon>
        <taxon>Bacteroidota</taxon>
        <taxon>Flavobacteriia</taxon>
        <taxon>Flavobacteriales</taxon>
        <taxon>Weeksellaceae</taxon>
        <taxon>Marnyiella</taxon>
    </lineage>
</organism>
<dbReference type="AlphaFoldDB" id="A0A7D7LLW5"/>
<accession>A0A7D7LLW5</accession>
<evidence type="ECO:0000313" key="4">
    <source>
        <dbReference type="Proteomes" id="UP000515349"/>
    </source>
</evidence>
<protein>
    <recommendedName>
        <fullName evidence="6">Rieske domain-containing protein</fullName>
    </recommendedName>
</protein>
<dbReference type="EMBL" id="JACEUX010000002">
    <property type="protein sequence ID" value="MBA5246686.1"/>
    <property type="molecule type" value="Genomic_DNA"/>
</dbReference>
<keyword evidence="5" id="KW-1185">Reference proteome</keyword>
<evidence type="ECO:0008006" key="6">
    <source>
        <dbReference type="Google" id="ProtNLM"/>
    </source>
</evidence>
<dbReference type="KEGG" id="cbau:H1R16_09580"/>
<evidence type="ECO:0000313" key="3">
    <source>
        <dbReference type="EMBL" id="QMS97962.1"/>
    </source>
</evidence>
<name>A0A7D7LLW5_9FLAO</name>
<evidence type="ECO:0000313" key="5">
    <source>
        <dbReference type="Proteomes" id="UP000539710"/>
    </source>
</evidence>
<reference evidence="2" key="3">
    <citation type="submission" date="2020-07" db="EMBL/GenBank/DDBJ databases">
        <authorList>
            <person name="Yang C."/>
        </authorList>
    </citation>
    <scope>NUCLEOTIDE SEQUENCE</scope>
    <source>
        <strain evidence="2">Cx-624</strain>
    </source>
</reference>
<feature type="signal peptide" evidence="1">
    <location>
        <begin position="1"/>
        <end position="28"/>
    </location>
</feature>
<feature type="chain" id="PRO_5044656152" description="Rieske domain-containing protein" evidence="1">
    <location>
        <begin position="29"/>
        <end position="149"/>
    </location>
</feature>
<dbReference type="Proteomes" id="UP000539710">
    <property type="component" value="Unassembled WGS sequence"/>
</dbReference>